<evidence type="ECO:0000313" key="2">
    <source>
        <dbReference type="Proteomes" id="UP000033860"/>
    </source>
</evidence>
<dbReference type="AlphaFoldDB" id="A0A0G1RUF1"/>
<comment type="caution">
    <text evidence="1">The sequence shown here is derived from an EMBL/GenBank/DDBJ whole genome shotgun (WGS) entry which is preliminary data.</text>
</comment>
<dbReference type="SUPFAM" id="SSF50447">
    <property type="entry name" value="Translation proteins"/>
    <property type="match status" value="1"/>
</dbReference>
<dbReference type="EMBL" id="LCNT01000007">
    <property type="protein sequence ID" value="KKU60767.1"/>
    <property type="molecule type" value="Genomic_DNA"/>
</dbReference>
<name>A0A0G1RUF1_9BACT</name>
<dbReference type="InterPro" id="IPR009000">
    <property type="entry name" value="Transl_B-barrel_sf"/>
</dbReference>
<dbReference type="Gene3D" id="2.40.30.10">
    <property type="entry name" value="Translation factors"/>
    <property type="match status" value="1"/>
</dbReference>
<reference evidence="1 2" key="1">
    <citation type="journal article" date="2015" name="Nature">
        <title>rRNA introns, odd ribosomes, and small enigmatic genomes across a large radiation of phyla.</title>
        <authorList>
            <person name="Brown C.T."/>
            <person name="Hug L.A."/>
            <person name="Thomas B.C."/>
            <person name="Sharon I."/>
            <person name="Castelle C.J."/>
            <person name="Singh A."/>
            <person name="Wilkins M.J."/>
            <person name="Williams K.H."/>
            <person name="Banfield J.F."/>
        </authorList>
    </citation>
    <scope>NUCLEOTIDE SEQUENCE [LARGE SCALE GENOMIC DNA]</scope>
</reference>
<organism evidence="1 2">
    <name type="scientific">Candidatus Beckwithbacteria bacterium GW2011_GWB1_47_15</name>
    <dbReference type="NCBI Taxonomy" id="1618371"/>
    <lineage>
        <taxon>Bacteria</taxon>
        <taxon>Candidatus Beckwithiibacteriota</taxon>
    </lineage>
</organism>
<gene>
    <name evidence="1" type="ORF">UX85_C0007G0054</name>
</gene>
<evidence type="ECO:0008006" key="3">
    <source>
        <dbReference type="Google" id="ProtNLM"/>
    </source>
</evidence>
<protein>
    <recommendedName>
        <fullName evidence="3">Translation elongation factor-like protein</fullName>
    </recommendedName>
</protein>
<sequence length="79" mass="8700">MGQVTHYYDKIGVAVVDLTAPLSVGDKLKFVRGDEEEFNQEVDSIQVEHQPVEQAKKGDSIGLKVDQKVKPGAKVFLTT</sequence>
<proteinExistence type="predicted"/>
<dbReference type="Proteomes" id="UP000033860">
    <property type="component" value="Unassembled WGS sequence"/>
</dbReference>
<accession>A0A0G1RUF1</accession>
<evidence type="ECO:0000313" key="1">
    <source>
        <dbReference type="EMBL" id="KKU60767.1"/>
    </source>
</evidence>